<dbReference type="PANTHER" id="PTHR20371:SF1">
    <property type="entry name" value="ENOLASE-PHOSPHATASE E1"/>
    <property type="match status" value="1"/>
</dbReference>
<evidence type="ECO:0000256" key="2">
    <source>
        <dbReference type="ARBA" id="ARBA00022801"/>
    </source>
</evidence>
<dbReference type="EMBL" id="BAAAQA010000015">
    <property type="protein sequence ID" value="GAA2117038.1"/>
    <property type="molecule type" value="Genomic_DNA"/>
</dbReference>
<comment type="caution">
    <text evidence="4">The sequence shown here is derived from an EMBL/GenBank/DDBJ whole genome shotgun (WGS) entry which is preliminary data.</text>
</comment>
<evidence type="ECO:0000256" key="3">
    <source>
        <dbReference type="ARBA" id="ARBA00023167"/>
    </source>
</evidence>
<gene>
    <name evidence="4" type="primary">mtnC</name>
    <name evidence="4" type="ORF">GCM10009824_16260</name>
</gene>
<dbReference type="SUPFAM" id="SSF56784">
    <property type="entry name" value="HAD-like"/>
    <property type="match status" value="1"/>
</dbReference>
<dbReference type="PANTHER" id="PTHR20371">
    <property type="entry name" value="ENOLASE-PHOSPHATASE E1"/>
    <property type="match status" value="1"/>
</dbReference>
<name>A0ABN2XSA1_9MICC</name>
<keyword evidence="2" id="KW-0378">Hydrolase</keyword>
<protein>
    <submittedName>
        <fullName evidence="4">Acireductone synthase</fullName>
    </submittedName>
</protein>
<dbReference type="Proteomes" id="UP001500166">
    <property type="component" value="Unassembled WGS sequence"/>
</dbReference>
<proteinExistence type="predicted"/>
<dbReference type="InterPro" id="IPR023214">
    <property type="entry name" value="HAD_sf"/>
</dbReference>
<sequence>MPEPNAANAVVLDRPDVIVVDIEGSLSSTWYVRDELYPYSRKRFASYFVEYSHKPEVARARRQIIEMAGLDSSATAEDLTGVLEAWMDEGQMPAPLRTMHALIWQEGFAAGEFVSPFFDDAIPALRTWAEQSIPVFIFSNGTLPAQRAWFTHSPEGNLIPLIKGHFSLESAGAKHEVSSFRNITHDVAEALGKPREKFLFFSDQVEALDAARETGWATVGVRRPGDQFYDAGVGDHPEIQRLDQVRFIRRYPSR</sequence>
<keyword evidence="3" id="KW-0486">Methionine biosynthesis</keyword>
<dbReference type="InterPro" id="IPR036412">
    <property type="entry name" value="HAD-like_sf"/>
</dbReference>
<dbReference type="RefSeq" id="WP_344224494.1">
    <property type="nucleotide sequence ID" value="NZ_BAAAQA010000015.1"/>
</dbReference>
<accession>A0ABN2XSA1</accession>
<evidence type="ECO:0000313" key="5">
    <source>
        <dbReference type="Proteomes" id="UP001500166"/>
    </source>
</evidence>
<dbReference type="InterPro" id="IPR023943">
    <property type="entry name" value="Enolase-ppase_E1"/>
</dbReference>
<dbReference type="Gene3D" id="1.10.720.60">
    <property type="match status" value="1"/>
</dbReference>
<keyword evidence="1" id="KW-0028">Amino-acid biosynthesis</keyword>
<evidence type="ECO:0000256" key="1">
    <source>
        <dbReference type="ARBA" id="ARBA00022605"/>
    </source>
</evidence>
<reference evidence="4 5" key="1">
    <citation type="journal article" date="2019" name="Int. J. Syst. Evol. Microbiol.">
        <title>The Global Catalogue of Microorganisms (GCM) 10K type strain sequencing project: providing services to taxonomists for standard genome sequencing and annotation.</title>
        <authorList>
            <consortium name="The Broad Institute Genomics Platform"/>
            <consortium name="The Broad Institute Genome Sequencing Center for Infectious Disease"/>
            <person name="Wu L."/>
            <person name="Ma J."/>
        </authorList>
    </citation>
    <scope>NUCLEOTIDE SEQUENCE [LARGE SCALE GENOMIC DNA]</scope>
    <source>
        <strain evidence="4 5">JCM 15914</strain>
    </source>
</reference>
<keyword evidence="5" id="KW-1185">Reference proteome</keyword>
<evidence type="ECO:0000313" key="4">
    <source>
        <dbReference type="EMBL" id="GAA2117038.1"/>
    </source>
</evidence>
<dbReference type="NCBIfam" id="TIGR01691">
    <property type="entry name" value="enolase-ppase"/>
    <property type="match status" value="1"/>
</dbReference>
<dbReference type="Gene3D" id="3.40.50.1000">
    <property type="entry name" value="HAD superfamily/HAD-like"/>
    <property type="match status" value="1"/>
</dbReference>
<organism evidence="4 5">
    <name type="scientific">Kocuria atrinae</name>
    <dbReference type="NCBI Taxonomy" id="592377"/>
    <lineage>
        <taxon>Bacteria</taxon>
        <taxon>Bacillati</taxon>
        <taxon>Actinomycetota</taxon>
        <taxon>Actinomycetes</taxon>
        <taxon>Micrococcales</taxon>
        <taxon>Micrococcaceae</taxon>
        <taxon>Kocuria</taxon>
    </lineage>
</organism>